<dbReference type="InterPro" id="IPR036259">
    <property type="entry name" value="MFS_trans_sf"/>
</dbReference>
<evidence type="ECO:0000313" key="6">
    <source>
        <dbReference type="EMBL" id="KAJ4404912.1"/>
    </source>
</evidence>
<name>A0A9W8ZCM5_9PLEO</name>
<keyword evidence="4 5" id="KW-0472">Membrane</keyword>
<dbReference type="GO" id="GO:0005886">
    <property type="term" value="C:plasma membrane"/>
    <property type="evidence" value="ECO:0007669"/>
    <property type="project" value="TreeGrafter"/>
</dbReference>
<protein>
    <submittedName>
        <fullName evidence="6">Uncharacterized protein</fullName>
    </submittedName>
</protein>
<dbReference type="EMBL" id="JAPEVA010000039">
    <property type="protein sequence ID" value="KAJ4404912.1"/>
    <property type="molecule type" value="Genomic_DNA"/>
</dbReference>
<evidence type="ECO:0000256" key="4">
    <source>
        <dbReference type="ARBA" id="ARBA00023136"/>
    </source>
</evidence>
<dbReference type="Proteomes" id="UP001140510">
    <property type="component" value="Unassembled WGS sequence"/>
</dbReference>
<feature type="transmembrane region" description="Helical" evidence="5">
    <location>
        <begin position="72"/>
        <end position="95"/>
    </location>
</feature>
<proteinExistence type="predicted"/>
<evidence type="ECO:0000256" key="5">
    <source>
        <dbReference type="SAM" id="Phobius"/>
    </source>
</evidence>
<dbReference type="OrthoDB" id="268400at2759"/>
<evidence type="ECO:0000313" key="7">
    <source>
        <dbReference type="Proteomes" id="UP001140510"/>
    </source>
</evidence>
<evidence type="ECO:0000256" key="1">
    <source>
        <dbReference type="ARBA" id="ARBA00004141"/>
    </source>
</evidence>
<dbReference type="SUPFAM" id="SSF103473">
    <property type="entry name" value="MFS general substrate transporter"/>
    <property type="match status" value="1"/>
</dbReference>
<dbReference type="PANTHER" id="PTHR23502:SF34">
    <property type="entry name" value="PROTEIN HOL1"/>
    <property type="match status" value="1"/>
</dbReference>
<dbReference type="PANTHER" id="PTHR23502">
    <property type="entry name" value="MAJOR FACILITATOR SUPERFAMILY"/>
    <property type="match status" value="1"/>
</dbReference>
<organism evidence="6 7">
    <name type="scientific">Didymella pomorum</name>
    <dbReference type="NCBI Taxonomy" id="749634"/>
    <lineage>
        <taxon>Eukaryota</taxon>
        <taxon>Fungi</taxon>
        <taxon>Dikarya</taxon>
        <taxon>Ascomycota</taxon>
        <taxon>Pezizomycotina</taxon>
        <taxon>Dothideomycetes</taxon>
        <taxon>Pleosporomycetidae</taxon>
        <taxon>Pleosporales</taxon>
        <taxon>Pleosporineae</taxon>
        <taxon>Didymellaceae</taxon>
        <taxon>Didymella</taxon>
    </lineage>
</organism>
<evidence type="ECO:0000256" key="3">
    <source>
        <dbReference type="ARBA" id="ARBA00022989"/>
    </source>
</evidence>
<keyword evidence="3 5" id="KW-1133">Transmembrane helix</keyword>
<feature type="transmembrane region" description="Helical" evidence="5">
    <location>
        <begin position="27"/>
        <end position="51"/>
    </location>
</feature>
<evidence type="ECO:0000256" key="2">
    <source>
        <dbReference type="ARBA" id="ARBA00022692"/>
    </source>
</evidence>
<dbReference type="GO" id="GO:0022857">
    <property type="term" value="F:transmembrane transporter activity"/>
    <property type="evidence" value="ECO:0007669"/>
    <property type="project" value="TreeGrafter"/>
</dbReference>
<comment type="caution">
    <text evidence="6">The sequence shown here is derived from an EMBL/GenBank/DDBJ whole genome shotgun (WGS) entry which is preliminary data.</text>
</comment>
<sequence>MARTTIVRDLAEVKKTNNLTAYGFKPWHSGLCFIAALIGAFIGIFVGGHFSDWIADRQTERNGDVREREMRLPAILVSVVIAPLALILYGVILIASPD</sequence>
<reference evidence="6" key="1">
    <citation type="submission" date="2022-10" db="EMBL/GenBank/DDBJ databases">
        <title>Tapping the CABI collections for fungal endophytes: first genome assemblies for Collariella, Neodidymelliopsis, Ascochyta clinopodiicola, Didymella pomorum, Didymosphaeria variabile, Neocosmospora piperis and Neocucurbitaria cava.</title>
        <authorList>
            <person name="Hill R."/>
        </authorList>
    </citation>
    <scope>NUCLEOTIDE SEQUENCE</scope>
    <source>
        <strain evidence="6">IMI 355091</strain>
    </source>
</reference>
<accession>A0A9W8ZCM5</accession>
<dbReference type="AlphaFoldDB" id="A0A9W8ZCM5"/>
<keyword evidence="2 5" id="KW-0812">Transmembrane</keyword>
<keyword evidence="7" id="KW-1185">Reference proteome</keyword>
<gene>
    <name evidence="6" type="ORF">N0V91_005648</name>
</gene>
<comment type="subcellular location">
    <subcellularLocation>
        <location evidence="1">Membrane</location>
        <topology evidence="1">Multi-pass membrane protein</topology>
    </subcellularLocation>
</comment>